<protein>
    <recommendedName>
        <fullName evidence="4">DUF4190 domain-containing protein</fullName>
    </recommendedName>
</protein>
<evidence type="ECO:0000313" key="2">
    <source>
        <dbReference type="EMBL" id="SPM40417.1"/>
    </source>
</evidence>
<keyword evidence="1" id="KW-1133">Transmembrane helix</keyword>
<evidence type="ECO:0000256" key="1">
    <source>
        <dbReference type="SAM" id="Phobius"/>
    </source>
</evidence>
<evidence type="ECO:0008006" key="4">
    <source>
        <dbReference type="Google" id="ProtNLM"/>
    </source>
</evidence>
<sequence length="110" mass="11373">MSRRDAARNQVAPRNQVGVASVILGGCAIATCWLMIGVPLGVAAVVTGDIARGRVARGEASNPRAAIAGMVLGFLAIAAGLAGLAYYAWLSSKDPDWFQKCLDNPATNNC</sequence>
<feature type="transmembrane region" description="Helical" evidence="1">
    <location>
        <begin position="20"/>
        <end position="46"/>
    </location>
</feature>
<dbReference type="AlphaFoldDB" id="A0A2U3P9I7"/>
<reference evidence="2 3" key="1">
    <citation type="submission" date="2017-01" db="EMBL/GenBank/DDBJ databases">
        <authorList>
            <consortium name="Urmite Genomes"/>
        </authorList>
    </citation>
    <scope>NUCLEOTIDE SEQUENCE [LARGE SCALE GENOMIC DNA]</scope>
    <source>
        <strain evidence="2 3">AB215</strain>
    </source>
</reference>
<organism evidence="2 3">
    <name type="scientific">Mycobacterium numidiamassiliense</name>
    <dbReference type="NCBI Taxonomy" id="1841861"/>
    <lineage>
        <taxon>Bacteria</taxon>
        <taxon>Bacillati</taxon>
        <taxon>Actinomycetota</taxon>
        <taxon>Actinomycetes</taxon>
        <taxon>Mycobacteriales</taxon>
        <taxon>Mycobacteriaceae</taxon>
        <taxon>Mycobacterium</taxon>
    </lineage>
</organism>
<keyword evidence="1" id="KW-0812">Transmembrane</keyword>
<feature type="transmembrane region" description="Helical" evidence="1">
    <location>
        <begin position="67"/>
        <end position="89"/>
    </location>
</feature>
<keyword evidence="3" id="KW-1185">Reference proteome</keyword>
<dbReference type="OrthoDB" id="4735217at2"/>
<dbReference type="STRING" id="1841861.GCA_900157365_00936"/>
<gene>
    <name evidence="2" type="ORF">MNAB215_2618</name>
</gene>
<name>A0A2U3P9I7_9MYCO</name>
<accession>A0A2U3P9I7</accession>
<evidence type="ECO:0000313" key="3">
    <source>
        <dbReference type="Proteomes" id="UP000240424"/>
    </source>
</evidence>
<dbReference type="PROSITE" id="PS51257">
    <property type="entry name" value="PROKAR_LIPOPROTEIN"/>
    <property type="match status" value="1"/>
</dbReference>
<dbReference type="RefSeq" id="WP_077079222.1">
    <property type="nucleotide sequence ID" value="NZ_FUEZ01000004.1"/>
</dbReference>
<dbReference type="EMBL" id="FUEZ01000004">
    <property type="protein sequence ID" value="SPM40417.1"/>
    <property type="molecule type" value="Genomic_DNA"/>
</dbReference>
<proteinExistence type="predicted"/>
<dbReference type="Proteomes" id="UP000240424">
    <property type="component" value="Unassembled WGS sequence"/>
</dbReference>
<keyword evidence="1" id="KW-0472">Membrane</keyword>